<dbReference type="KEGG" id="nkf:Nkreftii_001150"/>
<accession>A0A7S8IYN9</accession>
<evidence type="ECO:0000313" key="4">
    <source>
        <dbReference type="Proteomes" id="UP000593737"/>
    </source>
</evidence>
<evidence type="ECO:0000256" key="1">
    <source>
        <dbReference type="SAM" id="Phobius"/>
    </source>
</evidence>
<dbReference type="AlphaFoldDB" id="A0A7S8IYN9"/>
<feature type="transmembrane region" description="Helical" evidence="1">
    <location>
        <begin position="83"/>
        <end position="106"/>
    </location>
</feature>
<evidence type="ECO:0000259" key="2">
    <source>
        <dbReference type="Pfam" id="PF02517"/>
    </source>
</evidence>
<organism evidence="3 4">
    <name type="scientific">Candidatus Nitrospira kreftii</name>
    <dbReference type="NCBI Taxonomy" id="2652173"/>
    <lineage>
        <taxon>Bacteria</taxon>
        <taxon>Pseudomonadati</taxon>
        <taxon>Nitrospirota</taxon>
        <taxon>Nitrospiria</taxon>
        <taxon>Nitrospirales</taxon>
        <taxon>Nitrospiraceae</taxon>
        <taxon>Nitrospira</taxon>
    </lineage>
</organism>
<dbReference type="Pfam" id="PF02517">
    <property type="entry name" value="Rce1-like"/>
    <property type="match status" value="1"/>
</dbReference>
<reference evidence="3 4" key="1">
    <citation type="journal article" date="2020" name="ISME J.">
        <title>Enrichment and physiological characterization of a novel comammox Nitrospira indicates ammonium inhibition of complete nitrification.</title>
        <authorList>
            <person name="Sakoula D."/>
            <person name="Koch H."/>
            <person name="Frank J."/>
            <person name="Jetten M.S.M."/>
            <person name="van Kessel M.A.H.J."/>
            <person name="Lucker S."/>
        </authorList>
    </citation>
    <scope>NUCLEOTIDE SEQUENCE [LARGE SCALE GENOMIC DNA]</scope>
    <source>
        <strain evidence="3">Comreactor17</strain>
    </source>
</reference>
<dbReference type="GO" id="GO:0080120">
    <property type="term" value="P:CAAX-box protein maturation"/>
    <property type="evidence" value="ECO:0007669"/>
    <property type="project" value="UniProtKB-ARBA"/>
</dbReference>
<keyword evidence="1" id="KW-0472">Membrane</keyword>
<feature type="transmembrane region" description="Helical" evidence="1">
    <location>
        <begin position="126"/>
        <end position="146"/>
    </location>
</feature>
<feature type="transmembrane region" description="Helical" evidence="1">
    <location>
        <begin position="12"/>
        <end position="34"/>
    </location>
</feature>
<gene>
    <name evidence="3" type="ORF">Nkreftii_001150</name>
</gene>
<dbReference type="InterPro" id="IPR003675">
    <property type="entry name" value="Rce1/LyrA-like_dom"/>
</dbReference>
<keyword evidence="1" id="KW-0812">Transmembrane</keyword>
<keyword evidence="1" id="KW-1133">Transmembrane helix</keyword>
<evidence type="ECO:0000313" key="3">
    <source>
        <dbReference type="EMBL" id="QPD03376.1"/>
    </source>
</evidence>
<protein>
    <recommendedName>
        <fullName evidence="2">CAAX prenyl protease 2/Lysostaphin resistance protein A-like domain-containing protein</fullName>
    </recommendedName>
</protein>
<name>A0A7S8IYN9_9BACT</name>
<feature type="transmembrane region" description="Helical" evidence="1">
    <location>
        <begin position="212"/>
        <end position="230"/>
    </location>
</feature>
<sequence length="235" mass="26294">MASEPDQLAPNHVPHVGAALVLLPIGATFGYYVLPIPLREQLLIQLAPQLLAYMGFGLWATRVSHAQAQLGLGRKKIWDGFRWGVMTGLLLGSLNTWIILAVYPAFGYDITFLKHTPHGRLPILLMMPWVICGIALFVELNFRGFLLGRLAELESHWRGVESSRRLTPVALAVSAVTFTFDPFLVNTFQHLHWIALWDGLIWGSIWLRTRNLYITIVAHAIEVMVMYGAVKSAIG</sequence>
<feature type="transmembrane region" description="Helical" evidence="1">
    <location>
        <begin position="166"/>
        <end position="185"/>
    </location>
</feature>
<dbReference type="EMBL" id="CP047423">
    <property type="protein sequence ID" value="QPD03376.1"/>
    <property type="molecule type" value="Genomic_DNA"/>
</dbReference>
<dbReference type="GO" id="GO:0004175">
    <property type="term" value="F:endopeptidase activity"/>
    <property type="evidence" value="ECO:0007669"/>
    <property type="project" value="UniProtKB-ARBA"/>
</dbReference>
<feature type="domain" description="CAAX prenyl protease 2/Lysostaphin resistance protein A-like" evidence="2">
    <location>
        <begin position="123"/>
        <end position="221"/>
    </location>
</feature>
<dbReference type="Proteomes" id="UP000593737">
    <property type="component" value="Chromosome"/>
</dbReference>
<proteinExistence type="predicted"/>